<gene>
    <name evidence="1" type="ORF">L6452_19740</name>
</gene>
<dbReference type="EMBL" id="CM042052">
    <property type="protein sequence ID" value="KAI3718855.1"/>
    <property type="molecule type" value="Genomic_DNA"/>
</dbReference>
<comment type="caution">
    <text evidence="1">The sequence shown here is derived from an EMBL/GenBank/DDBJ whole genome shotgun (WGS) entry which is preliminary data.</text>
</comment>
<evidence type="ECO:0000313" key="1">
    <source>
        <dbReference type="EMBL" id="KAI3718855.1"/>
    </source>
</evidence>
<sequence length="139" mass="16450">MCSSTPLVESQKISDFGTILFIGNWMAELEKKERKFTRESLCWWNRGRRSVHPEAMMIRLRIIPVPIGTRLCSLPETPLHPSSPIVETRFEIETEIDFNKISSLDSNQNLILAIKSNKNRTRNEFTCRRCWTRRKQWLR</sequence>
<accession>A0ACB9BDT4</accession>
<reference evidence="1 2" key="2">
    <citation type="journal article" date="2022" name="Mol. Ecol. Resour.">
        <title>The genomes of chicory, endive, great burdock and yacon provide insights into Asteraceae paleo-polyploidization history and plant inulin production.</title>
        <authorList>
            <person name="Fan W."/>
            <person name="Wang S."/>
            <person name="Wang H."/>
            <person name="Wang A."/>
            <person name="Jiang F."/>
            <person name="Liu H."/>
            <person name="Zhao H."/>
            <person name="Xu D."/>
            <person name="Zhang Y."/>
        </authorList>
    </citation>
    <scope>NUCLEOTIDE SEQUENCE [LARGE SCALE GENOMIC DNA]</scope>
    <source>
        <strain evidence="2">cv. Niubang</strain>
    </source>
</reference>
<evidence type="ECO:0000313" key="2">
    <source>
        <dbReference type="Proteomes" id="UP001055879"/>
    </source>
</evidence>
<proteinExistence type="predicted"/>
<reference evidence="2" key="1">
    <citation type="journal article" date="2022" name="Mol. Ecol. Resour.">
        <title>The genomes of chicory, endive, great burdock and yacon provide insights into Asteraceae palaeo-polyploidization history and plant inulin production.</title>
        <authorList>
            <person name="Fan W."/>
            <person name="Wang S."/>
            <person name="Wang H."/>
            <person name="Wang A."/>
            <person name="Jiang F."/>
            <person name="Liu H."/>
            <person name="Zhao H."/>
            <person name="Xu D."/>
            <person name="Zhang Y."/>
        </authorList>
    </citation>
    <scope>NUCLEOTIDE SEQUENCE [LARGE SCALE GENOMIC DNA]</scope>
    <source>
        <strain evidence="2">cv. Niubang</strain>
    </source>
</reference>
<keyword evidence="2" id="KW-1185">Reference proteome</keyword>
<dbReference type="Proteomes" id="UP001055879">
    <property type="component" value="Linkage Group LG06"/>
</dbReference>
<organism evidence="1 2">
    <name type="scientific">Arctium lappa</name>
    <name type="common">Greater burdock</name>
    <name type="synonym">Lappa major</name>
    <dbReference type="NCBI Taxonomy" id="4217"/>
    <lineage>
        <taxon>Eukaryota</taxon>
        <taxon>Viridiplantae</taxon>
        <taxon>Streptophyta</taxon>
        <taxon>Embryophyta</taxon>
        <taxon>Tracheophyta</taxon>
        <taxon>Spermatophyta</taxon>
        <taxon>Magnoliopsida</taxon>
        <taxon>eudicotyledons</taxon>
        <taxon>Gunneridae</taxon>
        <taxon>Pentapetalae</taxon>
        <taxon>asterids</taxon>
        <taxon>campanulids</taxon>
        <taxon>Asterales</taxon>
        <taxon>Asteraceae</taxon>
        <taxon>Carduoideae</taxon>
        <taxon>Cardueae</taxon>
        <taxon>Arctiinae</taxon>
        <taxon>Arctium</taxon>
    </lineage>
</organism>
<protein>
    <submittedName>
        <fullName evidence="1">Uncharacterized protein</fullName>
    </submittedName>
</protein>
<name>A0ACB9BDT4_ARCLA</name>